<keyword evidence="3" id="KW-0808">Transferase</keyword>
<evidence type="ECO:0000256" key="1">
    <source>
        <dbReference type="ARBA" id="ARBA00009670"/>
    </source>
</evidence>
<dbReference type="SUPFAM" id="SSF56112">
    <property type="entry name" value="Protein kinase-like (PK-like)"/>
    <property type="match status" value="1"/>
</dbReference>
<evidence type="ECO:0000313" key="4">
    <source>
        <dbReference type="Proteomes" id="UP000275663"/>
    </source>
</evidence>
<feature type="domain" description="ABC1 atypical kinase-like" evidence="2">
    <location>
        <begin position="96"/>
        <end position="329"/>
    </location>
</feature>
<keyword evidence="4" id="KW-1185">Reference proteome</keyword>
<dbReference type="InterPro" id="IPR011009">
    <property type="entry name" value="Kinase-like_dom_sf"/>
</dbReference>
<dbReference type="KEGG" id="upv:EJN92_00965"/>
<evidence type="ECO:0000313" key="3">
    <source>
        <dbReference type="EMBL" id="AZP10725.1"/>
    </source>
</evidence>
<dbReference type="InterPro" id="IPR050154">
    <property type="entry name" value="UbiB_kinase"/>
</dbReference>
<reference evidence="3 4" key="1">
    <citation type="journal article" date="2011" name="Int. J. Syst. Evol. Microbiol.">
        <title>Description of Undibacterium oligocarboniphilum sp. nov., isolated from purified water, and Undibacterium pigrum strain CCUG 49012 as the type strain of Undibacterium parvum sp. nov., and emended descriptions of the genus Undibacterium and the species Undibacterium pigrum.</title>
        <authorList>
            <person name="Eder W."/>
            <person name="Wanner G."/>
            <person name="Ludwig W."/>
            <person name="Busse H.J."/>
            <person name="Ziemke-Kageler F."/>
            <person name="Lang E."/>
        </authorList>
    </citation>
    <scope>NUCLEOTIDE SEQUENCE [LARGE SCALE GENOMIC DNA]</scope>
    <source>
        <strain evidence="3 4">DSM 23061</strain>
    </source>
</reference>
<organism evidence="3 4">
    <name type="scientific">Undibacterium parvum</name>
    <dbReference type="NCBI Taxonomy" id="401471"/>
    <lineage>
        <taxon>Bacteria</taxon>
        <taxon>Pseudomonadati</taxon>
        <taxon>Pseudomonadota</taxon>
        <taxon>Betaproteobacteria</taxon>
        <taxon>Burkholderiales</taxon>
        <taxon>Oxalobacteraceae</taxon>
        <taxon>Undibacterium</taxon>
    </lineage>
</organism>
<dbReference type="Pfam" id="PF03109">
    <property type="entry name" value="ABC1"/>
    <property type="match status" value="1"/>
</dbReference>
<sequence length="447" mass="50011">MSKAPATSKLKRSAISGLALAHAGITHIGHRARQLTRDDSDKDAARDQHEAELGRILFRALNQLKGTALKVSQLLSMEADFLPAGIRRELAKGCYQVTPLNRALVHKVFSREFGLAPEQMFAQFEPHSFAAASLGQVHRASLADGSKVAVKVQYPGIASSIGSDIRMLQGLLQTLAMGTDLMPRKELIDRMMHEIEHKLTEELDYEHEAEQLRWFGAHVSLPGIVIPQALGEQSSRRVLTMQHLEGLHLEPWLATNPTQTQRDHFGQLLYDWFWHSVRQLGRLHADPHPGNFLFMPDGQLGVLDFGCTKTISQDFCEAMAQAWTALFDTPSEDNYAQVRAAYIAIGVISPELSLADFIETLIPAITPLINWQLEPFRSQHFDFSNKSAYPSPERSNSKTMMNIAAGFHEDLPYFDRAFLGLMHMLKKIAATVVTGNPWTKQISNQEK</sequence>
<dbReference type="OrthoDB" id="9795390at2"/>
<name>A0A3Q9BPA8_9BURK</name>
<dbReference type="AlphaFoldDB" id="A0A3Q9BPA8"/>
<dbReference type="RefSeq" id="WP_126126124.1">
    <property type="nucleotide sequence ID" value="NZ_CP034464.1"/>
</dbReference>
<dbReference type="EMBL" id="CP034464">
    <property type="protein sequence ID" value="AZP10725.1"/>
    <property type="molecule type" value="Genomic_DNA"/>
</dbReference>
<comment type="similarity">
    <text evidence="1">Belongs to the protein kinase superfamily. ADCK protein kinase family.</text>
</comment>
<keyword evidence="3" id="KW-0418">Kinase</keyword>
<gene>
    <name evidence="3" type="ORF">EJN92_00965</name>
</gene>
<protein>
    <submittedName>
        <fullName evidence="3">AarF/ABC1/UbiB kinase family protein</fullName>
    </submittedName>
</protein>
<accession>A0A3Q9BPA8</accession>
<dbReference type="InterPro" id="IPR034646">
    <property type="entry name" value="ADCK3_dom"/>
</dbReference>
<dbReference type="Proteomes" id="UP000275663">
    <property type="component" value="Chromosome"/>
</dbReference>
<dbReference type="InterPro" id="IPR004147">
    <property type="entry name" value="ABC1_dom"/>
</dbReference>
<dbReference type="PANTHER" id="PTHR10566">
    <property type="entry name" value="CHAPERONE-ACTIVITY OF BC1 COMPLEX CABC1 -RELATED"/>
    <property type="match status" value="1"/>
</dbReference>
<dbReference type="CDD" id="cd13970">
    <property type="entry name" value="ABC1_ADCK3"/>
    <property type="match status" value="1"/>
</dbReference>
<dbReference type="GO" id="GO:0016301">
    <property type="term" value="F:kinase activity"/>
    <property type="evidence" value="ECO:0007669"/>
    <property type="project" value="UniProtKB-KW"/>
</dbReference>
<dbReference type="PANTHER" id="PTHR10566:SF113">
    <property type="entry name" value="PROTEIN ACTIVITY OF BC1 COMPLEX KINASE 7, CHLOROPLASTIC"/>
    <property type="match status" value="1"/>
</dbReference>
<proteinExistence type="inferred from homology"/>
<evidence type="ECO:0000259" key="2">
    <source>
        <dbReference type="Pfam" id="PF03109"/>
    </source>
</evidence>